<dbReference type="EMBL" id="SOML01000002">
    <property type="protein sequence ID" value="TFD97808.1"/>
    <property type="molecule type" value="Genomic_DNA"/>
</dbReference>
<dbReference type="AlphaFoldDB" id="A0A4Y8L6W6"/>
<proteinExistence type="predicted"/>
<evidence type="ECO:0000313" key="2">
    <source>
        <dbReference type="EMBL" id="TFD97808.1"/>
    </source>
</evidence>
<dbReference type="OrthoDB" id="9972538at2"/>
<comment type="caution">
    <text evidence="2">The sequence shown here is derived from an EMBL/GenBank/DDBJ whole genome shotgun (WGS) entry which is preliminary data.</text>
</comment>
<keyword evidence="3" id="KW-1185">Reference proteome</keyword>
<feature type="transmembrane region" description="Helical" evidence="1">
    <location>
        <begin position="7"/>
        <end position="26"/>
    </location>
</feature>
<sequence length="61" mass="6681">MPKTALFLAISIIYLIIISAAIFPYYNSKGDMGSFLLIIAGNVIAIVALAYIFRKQQSGKK</sequence>
<keyword evidence="1" id="KW-0472">Membrane</keyword>
<organism evidence="2 3">
    <name type="scientific">Dysgonomonas capnocytophagoides</name>
    <dbReference type="NCBI Taxonomy" id="45254"/>
    <lineage>
        <taxon>Bacteria</taxon>
        <taxon>Pseudomonadati</taxon>
        <taxon>Bacteroidota</taxon>
        <taxon>Bacteroidia</taxon>
        <taxon>Bacteroidales</taxon>
        <taxon>Dysgonomonadaceae</taxon>
        <taxon>Dysgonomonas</taxon>
    </lineage>
</organism>
<accession>A0A4Y8L6W6</accession>
<evidence type="ECO:0000256" key="1">
    <source>
        <dbReference type="SAM" id="Phobius"/>
    </source>
</evidence>
<keyword evidence="1" id="KW-0812">Transmembrane</keyword>
<dbReference type="RefSeq" id="WP_026627109.1">
    <property type="nucleotide sequence ID" value="NZ_JAWZLG010000103.1"/>
</dbReference>
<protein>
    <submittedName>
        <fullName evidence="2">Uncharacterized protein</fullName>
    </submittedName>
</protein>
<reference evidence="2 3" key="1">
    <citation type="submission" date="2019-03" db="EMBL/GenBank/DDBJ databases">
        <title>San Antonio Military Medical Center submission to MRSN (WRAIR), pending publication.</title>
        <authorList>
            <person name="Blyth D.M."/>
            <person name="Mccarthy S.L."/>
            <person name="Schall S.E."/>
            <person name="Stam J.A."/>
            <person name="Ong A.C."/>
            <person name="Mcgann P.T."/>
        </authorList>
    </citation>
    <scope>NUCLEOTIDE SEQUENCE [LARGE SCALE GENOMIC DNA]</scope>
    <source>
        <strain evidence="2 3">MRSN571793</strain>
    </source>
</reference>
<keyword evidence="1" id="KW-1133">Transmembrane helix</keyword>
<gene>
    <name evidence="2" type="ORF">E2605_04100</name>
</gene>
<dbReference type="Proteomes" id="UP000297861">
    <property type="component" value="Unassembled WGS sequence"/>
</dbReference>
<name>A0A4Y8L6W6_9BACT</name>
<evidence type="ECO:0000313" key="3">
    <source>
        <dbReference type="Proteomes" id="UP000297861"/>
    </source>
</evidence>
<feature type="transmembrane region" description="Helical" evidence="1">
    <location>
        <begin position="32"/>
        <end position="53"/>
    </location>
</feature>